<dbReference type="HAMAP" id="MF_01207">
    <property type="entry name" value="MsrQ"/>
    <property type="match status" value="1"/>
</dbReference>
<dbReference type="GO" id="GO:0016679">
    <property type="term" value="F:oxidoreductase activity, acting on diphenols and related substances as donors"/>
    <property type="evidence" value="ECO:0007669"/>
    <property type="project" value="TreeGrafter"/>
</dbReference>
<evidence type="ECO:0000256" key="2">
    <source>
        <dbReference type="ARBA" id="ARBA00022448"/>
    </source>
</evidence>
<evidence type="ECO:0000256" key="3">
    <source>
        <dbReference type="ARBA" id="ARBA00022617"/>
    </source>
</evidence>
<accession>A0A6S6UGW8</accession>
<comment type="cofactor">
    <cofactor evidence="8">
        <name>FMN</name>
        <dbReference type="ChEBI" id="CHEBI:58210"/>
    </cofactor>
    <text evidence="8">Binds 1 FMN per subunit.</text>
</comment>
<protein>
    <recommendedName>
        <fullName evidence="8">Protein-methionine-sulfoxide reductase heme-binding subunit MsrQ</fullName>
    </recommendedName>
    <alternativeName>
        <fullName evidence="8">Flavocytochrome MsrQ</fullName>
    </alternativeName>
</protein>
<keyword evidence="2 8" id="KW-0813">Transport</keyword>
<keyword evidence="8" id="KW-0285">Flavoprotein</keyword>
<feature type="transmembrane region" description="Helical" evidence="8">
    <location>
        <begin position="83"/>
        <end position="101"/>
    </location>
</feature>
<dbReference type="GO" id="GO:0020037">
    <property type="term" value="F:heme binding"/>
    <property type="evidence" value="ECO:0007669"/>
    <property type="project" value="UniProtKB-UniRule"/>
</dbReference>
<dbReference type="GO" id="GO:0010181">
    <property type="term" value="F:FMN binding"/>
    <property type="evidence" value="ECO:0007669"/>
    <property type="project" value="UniProtKB-UniRule"/>
</dbReference>
<dbReference type="PANTHER" id="PTHR36964:SF1">
    <property type="entry name" value="PROTEIN-METHIONINE-SULFOXIDE REDUCTASE HEME-BINDING SUBUNIT MSRQ"/>
    <property type="match status" value="1"/>
</dbReference>
<evidence type="ECO:0000256" key="5">
    <source>
        <dbReference type="ARBA" id="ARBA00022989"/>
    </source>
</evidence>
<dbReference type="InterPro" id="IPR022837">
    <property type="entry name" value="MsrQ-like"/>
</dbReference>
<evidence type="ECO:0000259" key="9">
    <source>
        <dbReference type="Pfam" id="PF01794"/>
    </source>
</evidence>
<comment type="caution">
    <text evidence="8">Lacks conserved residue(s) required for the propagation of feature annotation.</text>
</comment>
<comment type="similarity">
    <text evidence="8">Belongs to the MsrQ family.</text>
</comment>
<evidence type="ECO:0000313" key="10">
    <source>
        <dbReference type="EMBL" id="CAA6826369.1"/>
    </source>
</evidence>
<dbReference type="GO" id="GO:0009055">
    <property type="term" value="F:electron transfer activity"/>
    <property type="evidence" value="ECO:0007669"/>
    <property type="project" value="UniProtKB-UniRule"/>
</dbReference>
<feature type="domain" description="Ferric oxidoreductase" evidence="9">
    <location>
        <begin position="51"/>
        <end position="163"/>
    </location>
</feature>
<dbReference type="EMBL" id="CACVAY010000133">
    <property type="protein sequence ID" value="CAA6826369.1"/>
    <property type="molecule type" value="Genomic_DNA"/>
</dbReference>
<proteinExistence type="inferred from homology"/>
<name>A0A6S6UGW8_9GAMM</name>
<sequence>MTIKIPEPFFSKGFKPLLFVLALLPVALLAYGAWADSLGANPIETITRDTGEWALRFLLITLSVSTLRRIVGWSQLIKLRRMLGLFAFFYATLHLFTYLWLDQFFWWEEILADIIKRPFITVGMLAFMLLIPLAVTSTNGMMRRLKKNWIKLHKLIYPIASLGVLHFFWLVKADYREPIIYLIVLSLLFAERIWHSLKTKRI</sequence>
<keyword evidence="5 8" id="KW-1133">Transmembrane helix</keyword>
<keyword evidence="4 8" id="KW-0812">Transmembrane</keyword>
<dbReference type="GO" id="GO:0046872">
    <property type="term" value="F:metal ion binding"/>
    <property type="evidence" value="ECO:0007669"/>
    <property type="project" value="UniProtKB-KW"/>
</dbReference>
<evidence type="ECO:0000256" key="8">
    <source>
        <dbReference type="HAMAP-Rule" id="MF_01207"/>
    </source>
</evidence>
<dbReference type="InterPro" id="IPR013130">
    <property type="entry name" value="Fe3_Rdtase_TM_dom"/>
</dbReference>
<keyword evidence="8" id="KW-0249">Electron transport</keyword>
<reference evidence="10" key="1">
    <citation type="submission" date="2020-01" db="EMBL/GenBank/DDBJ databases">
        <authorList>
            <person name="Meier V. D."/>
            <person name="Meier V D."/>
        </authorList>
    </citation>
    <scope>NUCLEOTIDE SEQUENCE</scope>
    <source>
        <strain evidence="10">HLG_WM_MAG_07</strain>
    </source>
</reference>
<feature type="transmembrane region" description="Helical" evidence="8">
    <location>
        <begin position="117"/>
        <end position="135"/>
    </location>
</feature>
<feature type="transmembrane region" description="Helical" evidence="8">
    <location>
        <begin position="178"/>
        <end position="194"/>
    </location>
</feature>
<keyword evidence="3 8" id="KW-0349">Heme</keyword>
<dbReference type="GO" id="GO:0005886">
    <property type="term" value="C:plasma membrane"/>
    <property type="evidence" value="ECO:0007669"/>
    <property type="project" value="UniProtKB-SubCell"/>
</dbReference>
<comment type="function">
    <text evidence="8">Part of the MsrPQ system that repairs oxidized periplasmic proteins containing methionine sulfoxide residues (Met-O), using respiratory chain electrons. Thus protects these proteins from oxidative-stress damage caused by reactive species of oxygen and chlorine generated by the host defense mechanisms. MsrPQ is essential for the maintenance of envelope integrity under bleach stress, rescuing a wide series of structurally unrelated periplasmic proteins from methionine oxidation. MsrQ provides electrons for reduction to the reductase catalytic subunit MsrP, using the quinone pool of the respiratory chain.</text>
</comment>
<evidence type="ECO:0000256" key="6">
    <source>
        <dbReference type="ARBA" id="ARBA00023004"/>
    </source>
</evidence>
<keyword evidence="7 8" id="KW-0472">Membrane</keyword>
<evidence type="ECO:0000256" key="4">
    <source>
        <dbReference type="ARBA" id="ARBA00022692"/>
    </source>
</evidence>
<evidence type="ECO:0000256" key="1">
    <source>
        <dbReference type="ARBA" id="ARBA00004141"/>
    </source>
</evidence>
<keyword evidence="8" id="KW-0479">Metal-binding</keyword>
<gene>
    <name evidence="8" type="primary">msrQ</name>
    <name evidence="10" type="ORF">HELGO_WM24632</name>
</gene>
<keyword evidence="8" id="KW-1003">Cell membrane</keyword>
<feature type="transmembrane region" description="Helical" evidence="8">
    <location>
        <begin position="155"/>
        <end position="172"/>
    </location>
</feature>
<dbReference type="AlphaFoldDB" id="A0A6S6UGW8"/>
<feature type="transmembrane region" description="Helical" evidence="8">
    <location>
        <begin position="54"/>
        <end position="71"/>
    </location>
</feature>
<keyword evidence="8" id="KW-0288">FMN</keyword>
<keyword evidence="6 8" id="KW-0408">Iron</keyword>
<comment type="subunit">
    <text evidence="8">Heterodimer of a catalytic subunit (MsrP) and a heme-binding subunit (MsrQ).</text>
</comment>
<evidence type="ECO:0000256" key="7">
    <source>
        <dbReference type="ARBA" id="ARBA00023136"/>
    </source>
</evidence>
<comment type="subcellular location">
    <subcellularLocation>
        <location evidence="8">Cell membrane</location>
        <topology evidence="8">Multi-pass membrane protein</topology>
    </subcellularLocation>
    <subcellularLocation>
        <location evidence="1">Membrane</location>
        <topology evidence="1">Multi-pass membrane protein</topology>
    </subcellularLocation>
</comment>
<dbReference type="PANTHER" id="PTHR36964">
    <property type="entry name" value="PROTEIN-METHIONINE-SULFOXIDE REDUCTASE HEME-BINDING SUBUNIT MSRQ"/>
    <property type="match status" value="1"/>
</dbReference>
<organism evidence="10">
    <name type="scientific">uncultured Thiotrichaceae bacterium</name>
    <dbReference type="NCBI Taxonomy" id="298394"/>
    <lineage>
        <taxon>Bacteria</taxon>
        <taxon>Pseudomonadati</taxon>
        <taxon>Pseudomonadota</taxon>
        <taxon>Gammaproteobacteria</taxon>
        <taxon>Thiotrichales</taxon>
        <taxon>Thiotrichaceae</taxon>
        <taxon>environmental samples</taxon>
    </lineage>
</organism>
<comment type="cofactor">
    <cofactor evidence="8">
        <name>heme b</name>
        <dbReference type="ChEBI" id="CHEBI:60344"/>
    </cofactor>
    <text evidence="8">Binds 1 heme b (iron(II)-protoporphyrin IX) group per subunit.</text>
</comment>
<dbReference type="GO" id="GO:0030091">
    <property type="term" value="P:protein repair"/>
    <property type="evidence" value="ECO:0007669"/>
    <property type="project" value="UniProtKB-UniRule"/>
</dbReference>
<dbReference type="Pfam" id="PF01794">
    <property type="entry name" value="Ferric_reduct"/>
    <property type="match status" value="1"/>
</dbReference>